<reference evidence="4" key="1">
    <citation type="submission" date="2016-06" db="UniProtKB">
        <authorList>
            <consortium name="WormBaseParasite"/>
        </authorList>
    </citation>
    <scope>IDENTIFICATION</scope>
</reference>
<dbReference type="PANTHER" id="PTHR47027:SF20">
    <property type="entry name" value="REVERSE TRANSCRIPTASE-LIKE PROTEIN WITH RNA-DIRECTED DNA POLYMERASE DOMAIN"/>
    <property type="match status" value="1"/>
</dbReference>
<evidence type="ECO:0000313" key="2">
    <source>
        <dbReference type="EMBL" id="VDM39202.1"/>
    </source>
</evidence>
<gene>
    <name evidence="2" type="ORF">TCNE_LOCUS7881</name>
</gene>
<evidence type="ECO:0000313" key="3">
    <source>
        <dbReference type="Proteomes" id="UP000050794"/>
    </source>
</evidence>
<dbReference type="PANTHER" id="PTHR47027">
    <property type="entry name" value="REVERSE TRANSCRIPTASE DOMAIN-CONTAINING PROTEIN"/>
    <property type="match status" value="1"/>
</dbReference>
<keyword evidence="3" id="KW-1185">Reference proteome</keyword>
<reference evidence="2 3" key="2">
    <citation type="submission" date="2018-11" db="EMBL/GenBank/DDBJ databases">
        <authorList>
            <consortium name="Pathogen Informatics"/>
        </authorList>
    </citation>
    <scope>NUCLEOTIDE SEQUENCE [LARGE SCALE GENOMIC DNA]</scope>
</reference>
<dbReference type="PROSITE" id="PS50878">
    <property type="entry name" value="RT_POL"/>
    <property type="match status" value="1"/>
</dbReference>
<dbReference type="Proteomes" id="UP000050794">
    <property type="component" value="Unassembled WGS sequence"/>
</dbReference>
<dbReference type="WBParaSite" id="TCNE_0000788101-mRNA-1">
    <property type="protein sequence ID" value="TCNE_0000788101-mRNA-1"/>
    <property type="gene ID" value="TCNE_0000788101"/>
</dbReference>
<name>A0A183UHB1_TOXCA</name>
<proteinExistence type="predicted"/>
<dbReference type="AlphaFoldDB" id="A0A183UHB1"/>
<accession>A0A183UHB1</accession>
<dbReference type="Pfam" id="PF00078">
    <property type="entry name" value="RVT_1"/>
    <property type="match status" value="1"/>
</dbReference>
<organism evidence="3 4">
    <name type="scientific">Toxocara canis</name>
    <name type="common">Canine roundworm</name>
    <dbReference type="NCBI Taxonomy" id="6265"/>
    <lineage>
        <taxon>Eukaryota</taxon>
        <taxon>Metazoa</taxon>
        <taxon>Ecdysozoa</taxon>
        <taxon>Nematoda</taxon>
        <taxon>Chromadorea</taxon>
        <taxon>Rhabditida</taxon>
        <taxon>Spirurina</taxon>
        <taxon>Ascaridomorpha</taxon>
        <taxon>Ascaridoidea</taxon>
        <taxon>Toxocaridae</taxon>
        <taxon>Toxocara</taxon>
    </lineage>
</organism>
<dbReference type="InterPro" id="IPR000477">
    <property type="entry name" value="RT_dom"/>
</dbReference>
<evidence type="ECO:0000313" key="4">
    <source>
        <dbReference type="WBParaSite" id="TCNE_0000788101-mRNA-1"/>
    </source>
</evidence>
<sequence length="182" mass="20753">METAGDFNVGGEEFQMLLFADDVVVVAGDPEKLQKFLNELNNKAKKVGLSIHDGKTKWMKNAFCPQFTMKLGSENIELVEQYSYLWRIVQMNDDLGVEQSRRGRAACIAFTKLKDIFCDTKTTPSVKAELFNSTVLPALLYECETWNTTLDEENIVETTQRIMERRMVGVSRLQHIANEDAF</sequence>
<dbReference type="EMBL" id="UYWY01019777">
    <property type="protein sequence ID" value="VDM39202.1"/>
    <property type="molecule type" value="Genomic_DNA"/>
</dbReference>
<evidence type="ECO:0000259" key="1">
    <source>
        <dbReference type="PROSITE" id="PS50878"/>
    </source>
</evidence>
<protein>
    <submittedName>
        <fullName evidence="4">Reverse transcriptase domain-containing protein</fullName>
    </submittedName>
</protein>
<feature type="domain" description="Reverse transcriptase" evidence="1">
    <location>
        <begin position="1"/>
        <end position="91"/>
    </location>
</feature>